<protein>
    <submittedName>
        <fullName evidence="3">Uncharacterized protein</fullName>
    </submittedName>
</protein>
<dbReference type="Proteomes" id="UP000292702">
    <property type="component" value="Unassembled WGS sequence"/>
</dbReference>
<feature type="compositionally biased region" description="Basic and acidic residues" evidence="1">
    <location>
        <begin position="145"/>
        <end position="187"/>
    </location>
</feature>
<feature type="signal peptide" evidence="2">
    <location>
        <begin position="1"/>
        <end position="21"/>
    </location>
</feature>
<accession>A0A4R0RSN0</accession>
<evidence type="ECO:0000256" key="2">
    <source>
        <dbReference type="SAM" id="SignalP"/>
    </source>
</evidence>
<dbReference type="EMBL" id="RWJN01000178">
    <property type="protein sequence ID" value="TCD65484.1"/>
    <property type="molecule type" value="Genomic_DNA"/>
</dbReference>
<feature type="chain" id="PRO_5020742967" evidence="2">
    <location>
        <begin position="22"/>
        <end position="212"/>
    </location>
</feature>
<proteinExistence type="predicted"/>
<feature type="region of interest" description="Disordered" evidence="1">
    <location>
        <begin position="52"/>
        <end position="212"/>
    </location>
</feature>
<evidence type="ECO:0000256" key="1">
    <source>
        <dbReference type="SAM" id="MobiDB-lite"/>
    </source>
</evidence>
<keyword evidence="4" id="KW-1185">Reference proteome</keyword>
<feature type="compositionally biased region" description="Low complexity" evidence="1">
    <location>
        <begin position="188"/>
        <end position="201"/>
    </location>
</feature>
<gene>
    <name evidence="3" type="ORF">EIP91_002568</name>
</gene>
<evidence type="ECO:0000313" key="3">
    <source>
        <dbReference type="EMBL" id="TCD65484.1"/>
    </source>
</evidence>
<comment type="caution">
    <text evidence="3">The sequence shown here is derived from an EMBL/GenBank/DDBJ whole genome shotgun (WGS) entry which is preliminary data.</text>
</comment>
<dbReference type="AlphaFoldDB" id="A0A4R0RSN0"/>
<feature type="compositionally biased region" description="Basic and acidic residues" evidence="1">
    <location>
        <begin position="112"/>
        <end position="138"/>
    </location>
</feature>
<evidence type="ECO:0000313" key="4">
    <source>
        <dbReference type="Proteomes" id="UP000292702"/>
    </source>
</evidence>
<sequence>MRYTAFAAIVAVTTSTVVTLAAPLRVPEQSFVARDEFAPLFPRDVVQARYELDRRSGSEGEEGEPARAPMNQGRPLRNLLPAPPGYVRPEHEPVHSDPVPGPKPAAAAPKLTAEERQAQKAKVDEWRQKQRADSDAKYKAAKAAKKAESDAQKKQERADAAASRQAERAEAAAKKKADKQAEKDAAKAAKAAAKPAKAAAGRRGKPADSTKD</sequence>
<organism evidence="3 4">
    <name type="scientific">Steccherinum ochraceum</name>
    <dbReference type="NCBI Taxonomy" id="92696"/>
    <lineage>
        <taxon>Eukaryota</taxon>
        <taxon>Fungi</taxon>
        <taxon>Dikarya</taxon>
        <taxon>Basidiomycota</taxon>
        <taxon>Agaricomycotina</taxon>
        <taxon>Agaricomycetes</taxon>
        <taxon>Polyporales</taxon>
        <taxon>Steccherinaceae</taxon>
        <taxon>Steccherinum</taxon>
    </lineage>
</organism>
<keyword evidence="2" id="KW-0732">Signal</keyword>
<name>A0A4R0RSN0_9APHY</name>
<reference evidence="3 4" key="1">
    <citation type="submission" date="2018-11" db="EMBL/GenBank/DDBJ databases">
        <title>Genome assembly of Steccherinum ochraceum LE-BIN_3174, the white-rot fungus of the Steccherinaceae family (The Residual Polyporoid clade, Polyporales, Basidiomycota).</title>
        <authorList>
            <person name="Fedorova T.V."/>
            <person name="Glazunova O.A."/>
            <person name="Landesman E.O."/>
            <person name="Moiseenko K.V."/>
            <person name="Psurtseva N.V."/>
            <person name="Savinova O.S."/>
            <person name="Shakhova N.V."/>
            <person name="Tyazhelova T.V."/>
            <person name="Vasina D.V."/>
        </authorList>
    </citation>
    <scope>NUCLEOTIDE SEQUENCE [LARGE SCALE GENOMIC DNA]</scope>
    <source>
        <strain evidence="3 4">LE-BIN_3174</strain>
    </source>
</reference>